<dbReference type="InterPro" id="IPR004360">
    <property type="entry name" value="Glyas_Fos-R_dOase_dom"/>
</dbReference>
<protein>
    <submittedName>
        <fullName evidence="2">VOC family protein</fullName>
    </submittedName>
</protein>
<evidence type="ECO:0000259" key="1">
    <source>
        <dbReference type="PROSITE" id="PS51819"/>
    </source>
</evidence>
<gene>
    <name evidence="2" type="ORF">ACFOUO_04130</name>
</gene>
<organism evidence="2 3">
    <name type="scientific">Salinithrix halophila</name>
    <dbReference type="NCBI Taxonomy" id="1485204"/>
    <lineage>
        <taxon>Bacteria</taxon>
        <taxon>Bacillati</taxon>
        <taxon>Bacillota</taxon>
        <taxon>Bacilli</taxon>
        <taxon>Bacillales</taxon>
        <taxon>Thermoactinomycetaceae</taxon>
        <taxon>Salinithrix</taxon>
    </lineage>
</organism>
<dbReference type="Pfam" id="PF00903">
    <property type="entry name" value="Glyoxalase"/>
    <property type="match status" value="1"/>
</dbReference>
<dbReference type="Proteomes" id="UP001595843">
    <property type="component" value="Unassembled WGS sequence"/>
</dbReference>
<dbReference type="PANTHER" id="PTHR36437">
    <property type="entry name" value="GLYOXALASE/BLEOMYCIN RESISTANCE PROTEIN/DIOXYGENASE"/>
    <property type="match status" value="1"/>
</dbReference>
<name>A0ABV8JB53_9BACL</name>
<reference evidence="3" key="1">
    <citation type="journal article" date="2019" name="Int. J. Syst. Evol. Microbiol.">
        <title>The Global Catalogue of Microorganisms (GCM) 10K type strain sequencing project: providing services to taxonomists for standard genome sequencing and annotation.</title>
        <authorList>
            <consortium name="The Broad Institute Genomics Platform"/>
            <consortium name="The Broad Institute Genome Sequencing Center for Infectious Disease"/>
            <person name="Wu L."/>
            <person name="Ma J."/>
        </authorList>
    </citation>
    <scope>NUCLEOTIDE SEQUENCE [LARGE SCALE GENOMIC DNA]</scope>
    <source>
        <strain evidence="3">IBRC-M 10813</strain>
    </source>
</reference>
<dbReference type="PANTHER" id="PTHR36437:SF2">
    <property type="entry name" value="GLYOXALASE_BLEOMYCIN RESISTANCE PROTEIN_DIOXYGENASE"/>
    <property type="match status" value="1"/>
</dbReference>
<evidence type="ECO:0000313" key="3">
    <source>
        <dbReference type="Proteomes" id="UP001595843"/>
    </source>
</evidence>
<keyword evidence="3" id="KW-1185">Reference proteome</keyword>
<dbReference type="InterPro" id="IPR037523">
    <property type="entry name" value="VOC_core"/>
</dbReference>
<dbReference type="Gene3D" id="3.10.180.10">
    <property type="entry name" value="2,3-Dihydroxybiphenyl 1,2-Dioxygenase, domain 1"/>
    <property type="match status" value="1"/>
</dbReference>
<dbReference type="SUPFAM" id="SSF54593">
    <property type="entry name" value="Glyoxalase/Bleomycin resistance protein/Dihydroxybiphenyl dioxygenase"/>
    <property type="match status" value="1"/>
</dbReference>
<dbReference type="RefSeq" id="WP_380702423.1">
    <property type="nucleotide sequence ID" value="NZ_JBHSAP010000007.1"/>
</dbReference>
<dbReference type="InterPro" id="IPR029068">
    <property type="entry name" value="Glyas_Bleomycin-R_OHBP_Dase"/>
</dbReference>
<dbReference type="PROSITE" id="PS51819">
    <property type="entry name" value="VOC"/>
    <property type="match status" value="1"/>
</dbReference>
<evidence type="ECO:0000313" key="2">
    <source>
        <dbReference type="EMBL" id="MFC4075991.1"/>
    </source>
</evidence>
<dbReference type="EMBL" id="JBHSAP010000007">
    <property type="protein sequence ID" value="MFC4075991.1"/>
    <property type="molecule type" value="Genomic_DNA"/>
</dbReference>
<accession>A0ABV8JB53</accession>
<proteinExistence type="predicted"/>
<feature type="domain" description="VOC" evidence="1">
    <location>
        <begin position="4"/>
        <end position="120"/>
    </location>
</feature>
<comment type="caution">
    <text evidence="2">The sequence shown here is derived from an EMBL/GenBank/DDBJ whole genome shotgun (WGS) entry which is preliminary data.</text>
</comment>
<sequence length="120" mass="13947">MIQQIETVAVYVKDQQKSKHFWTEKVGFVVHRDEPMGPEGNWLEVGPENAATRLVLYPQSMMPNWENLKPSIVFSCHDIHAFYEEMKGKGVKFLDEPKKMAWGTFVQFEDLDGNRFILKG</sequence>